<dbReference type="Pfam" id="PF00754">
    <property type="entry name" value="F5_F8_type_C"/>
    <property type="match status" value="1"/>
</dbReference>
<evidence type="ECO:0000313" key="3">
    <source>
        <dbReference type="EMBL" id="MCC2221502.1"/>
    </source>
</evidence>
<dbReference type="InterPro" id="IPR000421">
    <property type="entry name" value="FA58C"/>
</dbReference>
<keyword evidence="1" id="KW-0326">Glycosidase</keyword>
<evidence type="ECO:0000259" key="2">
    <source>
        <dbReference type="Pfam" id="PF00754"/>
    </source>
</evidence>
<reference evidence="3 4" key="1">
    <citation type="submission" date="2021-10" db="EMBL/GenBank/DDBJ databases">
        <title>Anaerobic single-cell dispensing facilitates the cultivation of human gut bacteria.</title>
        <authorList>
            <person name="Afrizal A."/>
        </authorList>
    </citation>
    <scope>NUCLEOTIDE SEQUENCE [LARGE SCALE GENOMIC DNA]</scope>
    <source>
        <strain evidence="3 4">CLA-AA-H224</strain>
    </source>
</reference>
<accession>A0AAE3JD83</accession>
<keyword evidence="4" id="KW-1185">Reference proteome</keyword>
<comment type="caution">
    <text evidence="3">The sequence shown here is derived from an EMBL/GenBank/DDBJ whole genome shotgun (WGS) entry which is preliminary data.</text>
</comment>
<feature type="domain" description="F5/8 type C" evidence="2">
    <location>
        <begin position="131"/>
        <end position="241"/>
    </location>
</feature>
<keyword evidence="1" id="KW-0378">Hydrolase</keyword>
<dbReference type="AlphaFoldDB" id="A0AAE3JD83"/>
<organism evidence="3 4">
    <name type="scientific">Anthropogastromicrobium aceti</name>
    <dbReference type="NCBI Taxonomy" id="2981768"/>
    <lineage>
        <taxon>Bacteria</taxon>
        <taxon>Bacillati</taxon>
        <taxon>Bacillota</taxon>
        <taxon>Clostridia</taxon>
        <taxon>Lachnospirales</taxon>
        <taxon>Lachnospiraceae</taxon>
        <taxon>Anthropogastromicrobium</taxon>
    </lineage>
</organism>
<dbReference type="InterPro" id="IPR008979">
    <property type="entry name" value="Galactose-bd-like_sf"/>
</dbReference>
<evidence type="ECO:0000256" key="1">
    <source>
        <dbReference type="ARBA" id="ARBA00023295"/>
    </source>
</evidence>
<proteinExistence type="predicted"/>
<sequence>MGKSAMIKVQVVNKEGTIIAEAAGTREVNLPVSRTYEEGDRVVFLVDETPAFYVFQADDALGEALVYVTGEVSYEIPFGEKKVCYSPKIFSGESHLITARKAREWEYESYRNLAVNVMDQHGDTNCYPHATANVETRGESVFAARNAIDGVTSNHSHGYWPYGSWGINRNPQATMRVDFGREVTTDRIEIYTRADFPHDAWWTKATVRFSDDTTMVCDLVKTDEGQEFTFPPKKVRWVQLEELIKADDPSPFPALSQLKVYGK</sequence>
<gene>
    <name evidence="3" type="ORF">LKD48_07615</name>
</gene>
<dbReference type="GO" id="GO:0016798">
    <property type="term" value="F:hydrolase activity, acting on glycosyl bonds"/>
    <property type="evidence" value="ECO:0007669"/>
    <property type="project" value="UniProtKB-KW"/>
</dbReference>
<protein>
    <submittedName>
        <fullName evidence="3">Discoidin domain-containing protein</fullName>
    </submittedName>
</protein>
<name>A0AAE3JD83_9FIRM</name>
<dbReference type="Gene3D" id="2.60.120.260">
    <property type="entry name" value="Galactose-binding domain-like"/>
    <property type="match status" value="1"/>
</dbReference>
<dbReference type="Proteomes" id="UP001198200">
    <property type="component" value="Unassembled WGS sequence"/>
</dbReference>
<dbReference type="SUPFAM" id="SSF49785">
    <property type="entry name" value="Galactose-binding domain-like"/>
    <property type="match status" value="1"/>
</dbReference>
<dbReference type="RefSeq" id="WP_308731635.1">
    <property type="nucleotide sequence ID" value="NZ_JAJEQN010000015.1"/>
</dbReference>
<dbReference type="EMBL" id="JAJEQN010000015">
    <property type="protein sequence ID" value="MCC2221502.1"/>
    <property type="molecule type" value="Genomic_DNA"/>
</dbReference>
<evidence type="ECO:0000313" key="4">
    <source>
        <dbReference type="Proteomes" id="UP001198200"/>
    </source>
</evidence>